<dbReference type="AlphaFoldDB" id="A0A077PCY0"/>
<name>A0A077PCY0_XENBV</name>
<dbReference type="HOGENOM" id="CLU_2588921_0_0_6"/>
<dbReference type="EMBL" id="CBSZ010000007">
    <property type="protein sequence ID" value="CDH22270.1"/>
    <property type="molecule type" value="Genomic_DNA"/>
</dbReference>
<gene>
    <name evidence="1" type="ORF">XBKB1_1040003</name>
</gene>
<dbReference type="Proteomes" id="UP000028493">
    <property type="component" value="Unassembled WGS sequence"/>
</dbReference>
<sequence length="80" mass="8967">MRENKRSVKLILNLAVLCFGVPEVGLSILINNWQACWKHWKNSTEKIRKITETLYDATPALLIGQQALTLAALDESDNAS</sequence>
<evidence type="ECO:0000313" key="1">
    <source>
        <dbReference type="EMBL" id="CDH22270.1"/>
    </source>
</evidence>
<organism evidence="1">
    <name type="scientific">Xenorhabdus bovienii str. kraussei Becker Underwood</name>
    <dbReference type="NCBI Taxonomy" id="1398204"/>
    <lineage>
        <taxon>Bacteria</taxon>
        <taxon>Pseudomonadati</taxon>
        <taxon>Pseudomonadota</taxon>
        <taxon>Gammaproteobacteria</taxon>
        <taxon>Enterobacterales</taxon>
        <taxon>Morganellaceae</taxon>
        <taxon>Xenorhabdus</taxon>
    </lineage>
</organism>
<reference evidence="1" key="1">
    <citation type="submission" date="2013-07" db="EMBL/GenBank/DDBJ databases">
        <title>Sub-species coevolution in mutualistic symbiosis.</title>
        <authorList>
            <person name="Murfin K."/>
            <person name="Klassen J."/>
            <person name="Lee M."/>
            <person name="Forst S."/>
            <person name="Stock P."/>
            <person name="Goodrich-Blair H."/>
        </authorList>
    </citation>
    <scope>NUCLEOTIDE SEQUENCE [LARGE SCALE GENOMIC DNA]</scope>
    <source>
        <strain evidence="1">Kraussei Becker Underwood</strain>
    </source>
</reference>
<proteinExistence type="predicted"/>
<accession>A0A077PCY0</accession>
<protein>
    <submittedName>
        <fullName evidence="1">Uncharacterized protein</fullName>
    </submittedName>
</protein>
<comment type="caution">
    <text evidence="1">The sequence shown here is derived from an EMBL/GenBank/DDBJ whole genome shotgun (WGS) entry which is preliminary data.</text>
</comment>